<organism evidence="2 3">
    <name type="scientific">Deinococcus multiflagellatus</name>
    <dbReference type="NCBI Taxonomy" id="1656887"/>
    <lineage>
        <taxon>Bacteria</taxon>
        <taxon>Thermotogati</taxon>
        <taxon>Deinococcota</taxon>
        <taxon>Deinococci</taxon>
        <taxon>Deinococcales</taxon>
        <taxon>Deinococcaceae</taxon>
        <taxon>Deinococcus</taxon>
    </lineage>
</organism>
<name>A0ABW1ZF66_9DEIO</name>
<feature type="region of interest" description="Disordered" evidence="1">
    <location>
        <begin position="99"/>
        <end position="139"/>
    </location>
</feature>
<dbReference type="EMBL" id="JBHSWB010000001">
    <property type="protein sequence ID" value="MFC6659505.1"/>
    <property type="molecule type" value="Genomic_DNA"/>
</dbReference>
<evidence type="ECO:0000256" key="1">
    <source>
        <dbReference type="SAM" id="MobiDB-lite"/>
    </source>
</evidence>
<evidence type="ECO:0000313" key="2">
    <source>
        <dbReference type="EMBL" id="MFC6659505.1"/>
    </source>
</evidence>
<evidence type="ECO:0000313" key="3">
    <source>
        <dbReference type="Proteomes" id="UP001596317"/>
    </source>
</evidence>
<dbReference type="RefSeq" id="WP_380054115.1">
    <property type="nucleotide sequence ID" value="NZ_JBHSWB010000001.1"/>
</dbReference>
<keyword evidence="3" id="KW-1185">Reference proteome</keyword>
<comment type="caution">
    <text evidence="2">The sequence shown here is derived from an EMBL/GenBank/DDBJ whole genome shotgun (WGS) entry which is preliminary data.</text>
</comment>
<sequence length="139" mass="14696">MPEVQSVHVLGNGFITVAHAVITLNAARHDQARALSALVAARVLAARPDLSEVDLSVYDAGTYAGFGGPLPLLTASVPRTRLADFQAWTAGRAAYERQWVNPGPSALPTERDPDRVPEASPALVPGEAAPAQRRPAGRR</sequence>
<gene>
    <name evidence="2" type="ORF">ACFP90_03305</name>
</gene>
<protein>
    <submittedName>
        <fullName evidence="2">Uncharacterized protein</fullName>
    </submittedName>
</protein>
<dbReference type="Proteomes" id="UP001596317">
    <property type="component" value="Unassembled WGS sequence"/>
</dbReference>
<feature type="compositionally biased region" description="Low complexity" evidence="1">
    <location>
        <begin position="125"/>
        <end position="139"/>
    </location>
</feature>
<reference evidence="3" key="1">
    <citation type="journal article" date="2019" name="Int. J. Syst. Evol. Microbiol.">
        <title>The Global Catalogue of Microorganisms (GCM) 10K type strain sequencing project: providing services to taxonomists for standard genome sequencing and annotation.</title>
        <authorList>
            <consortium name="The Broad Institute Genomics Platform"/>
            <consortium name="The Broad Institute Genome Sequencing Center for Infectious Disease"/>
            <person name="Wu L."/>
            <person name="Ma J."/>
        </authorList>
    </citation>
    <scope>NUCLEOTIDE SEQUENCE [LARGE SCALE GENOMIC DNA]</scope>
    <source>
        <strain evidence="3">CCUG 63830</strain>
    </source>
</reference>
<proteinExistence type="predicted"/>
<accession>A0ABW1ZF66</accession>